<reference evidence="10" key="1">
    <citation type="journal article" date="2020" name="Stud. Mycol.">
        <title>101 Dothideomycetes genomes: a test case for predicting lifestyles and emergence of pathogens.</title>
        <authorList>
            <person name="Haridas S."/>
            <person name="Albert R."/>
            <person name="Binder M."/>
            <person name="Bloem J."/>
            <person name="Labutti K."/>
            <person name="Salamov A."/>
            <person name="Andreopoulos B."/>
            <person name="Baker S."/>
            <person name="Barry K."/>
            <person name="Bills G."/>
            <person name="Bluhm B."/>
            <person name="Cannon C."/>
            <person name="Castanera R."/>
            <person name="Culley D."/>
            <person name="Daum C."/>
            <person name="Ezra D."/>
            <person name="Gonzalez J."/>
            <person name="Henrissat B."/>
            <person name="Kuo A."/>
            <person name="Liang C."/>
            <person name="Lipzen A."/>
            <person name="Lutzoni F."/>
            <person name="Magnuson J."/>
            <person name="Mondo S."/>
            <person name="Nolan M."/>
            <person name="Ohm R."/>
            <person name="Pangilinan J."/>
            <person name="Park H.-J."/>
            <person name="Ramirez L."/>
            <person name="Alfaro M."/>
            <person name="Sun H."/>
            <person name="Tritt A."/>
            <person name="Yoshinaga Y."/>
            <person name="Zwiers L.-H."/>
            <person name="Turgeon B."/>
            <person name="Goodwin S."/>
            <person name="Spatafora J."/>
            <person name="Crous P."/>
            <person name="Grigoriev I."/>
        </authorList>
    </citation>
    <scope>NUCLEOTIDE SEQUENCE</scope>
    <source>
        <strain evidence="10">ATCC 16933</strain>
    </source>
</reference>
<dbReference type="Pfam" id="PF02146">
    <property type="entry name" value="SIR2"/>
    <property type="match status" value="1"/>
</dbReference>
<proteinExistence type="inferred from homology"/>
<evidence type="ECO:0000259" key="9">
    <source>
        <dbReference type="PROSITE" id="PS50305"/>
    </source>
</evidence>
<evidence type="ECO:0000256" key="1">
    <source>
        <dbReference type="ARBA" id="ARBA00001947"/>
    </source>
</evidence>
<evidence type="ECO:0000256" key="2">
    <source>
        <dbReference type="ARBA" id="ARBA00006924"/>
    </source>
</evidence>
<keyword evidence="3" id="KW-0808">Transferase</keyword>
<evidence type="ECO:0000313" key="10">
    <source>
        <dbReference type="EMBL" id="KAF2461053.1"/>
    </source>
</evidence>
<dbReference type="InterPro" id="IPR050134">
    <property type="entry name" value="NAD-dep_sirtuin_deacylases"/>
</dbReference>
<organism evidence="10 11">
    <name type="scientific">Lineolata rhizophorae</name>
    <dbReference type="NCBI Taxonomy" id="578093"/>
    <lineage>
        <taxon>Eukaryota</taxon>
        <taxon>Fungi</taxon>
        <taxon>Dikarya</taxon>
        <taxon>Ascomycota</taxon>
        <taxon>Pezizomycotina</taxon>
        <taxon>Dothideomycetes</taxon>
        <taxon>Dothideomycetes incertae sedis</taxon>
        <taxon>Lineolatales</taxon>
        <taxon>Lineolataceae</taxon>
        <taxon>Lineolata</taxon>
    </lineage>
</organism>
<keyword evidence="6" id="KW-0520">NAD</keyword>
<dbReference type="PANTHER" id="PTHR11085">
    <property type="entry name" value="NAD-DEPENDENT PROTEIN DEACYLASE SIRTUIN-5, MITOCHONDRIAL-RELATED"/>
    <property type="match status" value="1"/>
</dbReference>
<evidence type="ECO:0000256" key="6">
    <source>
        <dbReference type="ARBA" id="ARBA00023027"/>
    </source>
</evidence>
<dbReference type="OrthoDB" id="420264at2759"/>
<dbReference type="Gene3D" id="3.40.50.1220">
    <property type="entry name" value="TPP-binding domain"/>
    <property type="match status" value="1"/>
</dbReference>
<feature type="binding site" evidence="7">
    <location>
        <position position="305"/>
    </location>
    <ligand>
        <name>Zn(2+)</name>
        <dbReference type="ChEBI" id="CHEBI:29105"/>
    </ligand>
</feature>
<evidence type="ECO:0000256" key="7">
    <source>
        <dbReference type="PROSITE-ProRule" id="PRU00236"/>
    </source>
</evidence>
<dbReference type="GO" id="GO:0046872">
    <property type="term" value="F:metal ion binding"/>
    <property type="evidence" value="ECO:0007669"/>
    <property type="project" value="UniProtKB-KW"/>
</dbReference>
<evidence type="ECO:0000256" key="4">
    <source>
        <dbReference type="ARBA" id="ARBA00022723"/>
    </source>
</evidence>
<feature type="region of interest" description="Disordered" evidence="8">
    <location>
        <begin position="340"/>
        <end position="374"/>
    </location>
</feature>
<evidence type="ECO:0000313" key="11">
    <source>
        <dbReference type="Proteomes" id="UP000799766"/>
    </source>
</evidence>
<dbReference type="PROSITE" id="PS50305">
    <property type="entry name" value="SIRTUIN"/>
    <property type="match status" value="1"/>
</dbReference>
<dbReference type="InterPro" id="IPR029035">
    <property type="entry name" value="DHS-like_NAD/FAD-binding_dom"/>
</dbReference>
<name>A0A6A6PCA8_9PEZI</name>
<dbReference type="GO" id="GO:0046970">
    <property type="term" value="F:histone H4K16 deacetylase activity, NAD-dependent"/>
    <property type="evidence" value="ECO:0007669"/>
    <property type="project" value="TreeGrafter"/>
</dbReference>
<feature type="region of interest" description="Disordered" evidence="8">
    <location>
        <begin position="1"/>
        <end position="72"/>
    </location>
</feature>
<feature type="domain" description="Deacetylase sirtuin-type" evidence="9">
    <location>
        <begin position="169"/>
        <end position="470"/>
    </location>
</feature>
<keyword evidence="11" id="KW-1185">Reference proteome</keyword>
<dbReference type="Proteomes" id="UP000799766">
    <property type="component" value="Unassembled WGS sequence"/>
</dbReference>
<sequence length="505" mass="56219">MAGDDLLLPVRSTTAKRGPTVAIDLTSGGDESDSGASRIDRRRGRAVSSKPAKDGPPGELPREDPNSDGWETDSSLYEDAIEDTYSSRGFYLGPEVCTPAEARAYLELLHNVGADKFIYQTLSLGRVSAKKLCTAFGFPPPAWLNGQPDEAYYRLIGHAIARELSGRKRLPQFKTIDDAATLLQQSNSIMVITGAGISTSLGIPDFRSKHTGFYSKLQDMGFEDPQDVFDIHHFDEDPTTFYSLAGDILPDLRRWSPTHEFINVIQQKGKLLTNYTQNIDNLESRAGILPEKLIQCHGSFATATCRKCRYQVPGETIFDDIRAQRVSRCARCTESLQAPRPRRLKRKRSSNGSGKGKRSRYNSGDDADDDDYNIPEAGVMKPDITFFGEGLPETFFNRITTYDKDKVDLVIVIGTSMKVAPVSEIPHYLPNGVPQIYISRDPIKHIKFDINLLGDCDTIVTEICRRAGWNLDHEMVPREDNTEVVVSPCQGEDCIFTIRRQVKGG</sequence>
<dbReference type="InterPro" id="IPR026591">
    <property type="entry name" value="Sirtuin_cat_small_dom_sf"/>
</dbReference>
<protein>
    <submittedName>
        <fullName evidence="10">DHS-like NAD/FAD-binding domain-containing protein</fullName>
    </submittedName>
</protein>
<feature type="binding site" evidence="7">
    <location>
        <position position="329"/>
    </location>
    <ligand>
        <name>Zn(2+)</name>
        <dbReference type="ChEBI" id="CHEBI:29105"/>
    </ligand>
</feature>
<dbReference type="EMBL" id="MU001672">
    <property type="protein sequence ID" value="KAF2461053.1"/>
    <property type="molecule type" value="Genomic_DNA"/>
</dbReference>
<feature type="active site" description="Proton acceptor" evidence="7">
    <location>
        <position position="297"/>
    </location>
</feature>
<dbReference type="PANTHER" id="PTHR11085:SF9">
    <property type="entry name" value="NAD-DEPENDENT PROTEIN DEACETYLASE SIRTUIN-1"/>
    <property type="match status" value="1"/>
</dbReference>
<evidence type="ECO:0000256" key="5">
    <source>
        <dbReference type="ARBA" id="ARBA00022833"/>
    </source>
</evidence>
<dbReference type="GO" id="GO:0005634">
    <property type="term" value="C:nucleus"/>
    <property type="evidence" value="ECO:0007669"/>
    <property type="project" value="TreeGrafter"/>
</dbReference>
<keyword evidence="4 7" id="KW-0479">Metal-binding</keyword>
<keyword evidence="5 7" id="KW-0862">Zinc</keyword>
<evidence type="ECO:0000256" key="3">
    <source>
        <dbReference type="ARBA" id="ARBA00022679"/>
    </source>
</evidence>
<dbReference type="Gene3D" id="3.30.1600.10">
    <property type="entry name" value="SIR2/SIRT2 'Small Domain"/>
    <property type="match status" value="1"/>
</dbReference>
<feature type="compositionally biased region" description="Basic residues" evidence="8">
    <location>
        <begin position="340"/>
        <end position="360"/>
    </location>
</feature>
<dbReference type="AlphaFoldDB" id="A0A6A6PCA8"/>
<evidence type="ECO:0000256" key="8">
    <source>
        <dbReference type="SAM" id="MobiDB-lite"/>
    </source>
</evidence>
<dbReference type="GO" id="GO:0070403">
    <property type="term" value="F:NAD+ binding"/>
    <property type="evidence" value="ECO:0007669"/>
    <property type="project" value="InterPro"/>
</dbReference>
<dbReference type="SUPFAM" id="SSF52467">
    <property type="entry name" value="DHS-like NAD/FAD-binding domain"/>
    <property type="match status" value="1"/>
</dbReference>
<dbReference type="InterPro" id="IPR003000">
    <property type="entry name" value="Sirtuin"/>
</dbReference>
<comment type="cofactor">
    <cofactor evidence="1">
        <name>Zn(2+)</name>
        <dbReference type="ChEBI" id="CHEBI:29105"/>
    </cofactor>
</comment>
<gene>
    <name evidence="10" type="ORF">BDY21DRAFT_383819</name>
</gene>
<comment type="similarity">
    <text evidence="2">Belongs to the sirtuin family. Class I subfamily.</text>
</comment>
<accession>A0A6A6PCA8</accession>
<feature type="binding site" evidence="7">
    <location>
        <position position="308"/>
    </location>
    <ligand>
        <name>Zn(2+)</name>
        <dbReference type="ChEBI" id="CHEBI:29105"/>
    </ligand>
</feature>
<feature type="binding site" evidence="7">
    <location>
        <position position="332"/>
    </location>
    <ligand>
        <name>Zn(2+)</name>
        <dbReference type="ChEBI" id="CHEBI:29105"/>
    </ligand>
</feature>
<dbReference type="InterPro" id="IPR026590">
    <property type="entry name" value="Ssirtuin_cat_dom"/>
</dbReference>